<evidence type="ECO:0000313" key="5">
    <source>
        <dbReference type="Proteomes" id="UP000770785"/>
    </source>
</evidence>
<keyword evidence="1" id="KW-0444">Lipid biosynthesis</keyword>
<keyword evidence="2" id="KW-0378">Hydrolase</keyword>
<keyword evidence="3" id="KW-0443">Lipid metabolism</keyword>
<organism evidence="4 5">
    <name type="scientific">Neolewinella antarctica</name>
    <dbReference type="NCBI Taxonomy" id="442734"/>
    <lineage>
        <taxon>Bacteria</taxon>
        <taxon>Pseudomonadati</taxon>
        <taxon>Bacteroidota</taxon>
        <taxon>Saprospiria</taxon>
        <taxon>Saprospirales</taxon>
        <taxon>Lewinellaceae</taxon>
        <taxon>Neolewinella</taxon>
    </lineage>
</organism>
<accession>A0ABX0X6C5</accession>
<keyword evidence="5" id="KW-1185">Reference proteome</keyword>
<dbReference type="PANTHER" id="PTHR38764:SF1">
    <property type="entry name" value="ACYL CARRIER PROTEIN PHOSPHODIESTERASE"/>
    <property type="match status" value="1"/>
</dbReference>
<gene>
    <name evidence="4" type="ORF">GGR27_000255</name>
</gene>
<reference evidence="4 5" key="1">
    <citation type="submission" date="2020-03" db="EMBL/GenBank/DDBJ databases">
        <title>Genomic Encyclopedia of Type Strains, Phase IV (KMG-IV): sequencing the most valuable type-strain genomes for metagenomic binning, comparative biology and taxonomic classification.</title>
        <authorList>
            <person name="Goeker M."/>
        </authorList>
    </citation>
    <scope>NUCLEOTIDE SEQUENCE [LARGE SCALE GENOMIC DNA]</scope>
    <source>
        <strain evidence="4 5">DSM 105096</strain>
    </source>
</reference>
<dbReference type="EMBL" id="JAATJH010000001">
    <property type="protein sequence ID" value="NJC24774.1"/>
    <property type="molecule type" value="Genomic_DNA"/>
</dbReference>
<dbReference type="PANTHER" id="PTHR38764">
    <property type="entry name" value="ACYL CARRIER PROTEIN PHOSPHODIESTERASE"/>
    <property type="match status" value="1"/>
</dbReference>
<evidence type="ECO:0000256" key="3">
    <source>
        <dbReference type="ARBA" id="ARBA00023098"/>
    </source>
</evidence>
<evidence type="ECO:0000256" key="2">
    <source>
        <dbReference type="ARBA" id="ARBA00022801"/>
    </source>
</evidence>
<dbReference type="Proteomes" id="UP000770785">
    <property type="component" value="Unassembled WGS sequence"/>
</dbReference>
<evidence type="ECO:0000256" key="1">
    <source>
        <dbReference type="ARBA" id="ARBA00022516"/>
    </source>
</evidence>
<proteinExistence type="predicted"/>
<dbReference type="RefSeq" id="WP_168035583.1">
    <property type="nucleotide sequence ID" value="NZ_JAATJH010000001.1"/>
</dbReference>
<sequence length="176" mass="20225">MVKGSAVKNLPLAIQRGVDFHRAIDRATDKHPEVRSLNALIAKRHGRYSSVLTDIGFDYCLYRNWSQFCPISYPEFCATTYARILRQRPLMPPCASQNARAMVEGKWLRMYTSVPGMNAVFERLKKRLSQPERLAGVESLLRDFGPEFNRTFLVLFPELQTLADAYRTPPADLYRP</sequence>
<dbReference type="InterPro" id="IPR007431">
    <property type="entry name" value="ACP_PD"/>
</dbReference>
<comment type="caution">
    <text evidence="4">The sequence shown here is derived from an EMBL/GenBank/DDBJ whole genome shotgun (WGS) entry which is preliminary data.</text>
</comment>
<protein>
    <submittedName>
        <fullName evidence="4">Acyl carrier protein phosphodiesterase</fullName>
    </submittedName>
</protein>
<name>A0ABX0X6C5_9BACT</name>
<dbReference type="Pfam" id="PF04336">
    <property type="entry name" value="ACP_PD"/>
    <property type="match status" value="1"/>
</dbReference>
<evidence type="ECO:0000313" key="4">
    <source>
        <dbReference type="EMBL" id="NJC24774.1"/>
    </source>
</evidence>